<proteinExistence type="predicted"/>
<dbReference type="eggNOG" id="COG0457">
    <property type="taxonomic scope" value="Bacteria"/>
</dbReference>
<feature type="repeat" description="TPR" evidence="1">
    <location>
        <begin position="517"/>
        <end position="550"/>
    </location>
</feature>
<dbReference type="RefSeq" id="WP_015691752.1">
    <property type="nucleotide sequence ID" value="NC_016940.1"/>
</dbReference>
<dbReference type="SMART" id="SM00671">
    <property type="entry name" value="SEL1"/>
    <property type="match status" value="5"/>
</dbReference>
<dbReference type="InterPro" id="IPR019734">
    <property type="entry name" value="TPR_rpt"/>
</dbReference>
<dbReference type="PROSITE" id="PS50005">
    <property type="entry name" value="TPR"/>
    <property type="match status" value="2"/>
</dbReference>
<dbReference type="KEGG" id="sgn:SGRA_1380"/>
<dbReference type="SMART" id="SM00028">
    <property type="entry name" value="TPR"/>
    <property type="match status" value="10"/>
</dbReference>
<dbReference type="SUPFAM" id="SSF48452">
    <property type="entry name" value="TPR-like"/>
    <property type="match status" value="4"/>
</dbReference>
<evidence type="ECO:0000313" key="3">
    <source>
        <dbReference type="Proteomes" id="UP000007519"/>
    </source>
</evidence>
<dbReference type="OrthoDB" id="9814448at2"/>
<dbReference type="PANTHER" id="PTHR12558">
    <property type="entry name" value="CELL DIVISION CYCLE 16,23,27"/>
    <property type="match status" value="1"/>
</dbReference>
<keyword evidence="1" id="KW-0802">TPR repeat</keyword>
<keyword evidence="3" id="KW-1185">Reference proteome</keyword>
<dbReference type="eggNOG" id="COG1729">
    <property type="taxonomic scope" value="Bacteria"/>
</dbReference>
<dbReference type="InterPro" id="IPR011990">
    <property type="entry name" value="TPR-like_helical_dom_sf"/>
</dbReference>
<dbReference type="AlphaFoldDB" id="H6L6H3"/>
<accession>H6L6H3</accession>
<name>H6L6H3_SAPGL</name>
<dbReference type="Proteomes" id="UP000007519">
    <property type="component" value="Chromosome"/>
</dbReference>
<feature type="repeat" description="TPR" evidence="1">
    <location>
        <begin position="904"/>
        <end position="937"/>
    </location>
</feature>
<gene>
    <name evidence="2" type="ordered locus">SGRA_1380</name>
</gene>
<dbReference type="Gene3D" id="1.25.40.10">
    <property type="entry name" value="Tetratricopeptide repeat domain"/>
    <property type="match status" value="6"/>
</dbReference>
<reference evidence="2 3" key="1">
    <citation type="journal article" date="2012" name="Stand. Genomic Sci.">
        <title>Complete genome sequencing and analysis of Saprospira grandis str. Lewin, a predatory marine bacterium.</title>
        <authorList>
            <person name="Saw J.H."/>
            <person name="Yuryev A."/>
            <person name="Kanbe M."/>
            <person name="Hou S."/>
            <person name="Young A.G."/>
            <person name="Aizawa S."/>
            <person name="Alam M."/>
        </authorList>
    </citation>
    <scope>NUCLEOTIDE SEQUENCE [LARGE SCALE GENOMIC DNA]</scope>
    <source>
        <strain evidence="2 3">Lewin</strain>
    </source>
</reference>
<evidence type="ECO:0000313" key="2">
    <source>
        <dbReference type="EMBL" id="AFC24115.1"/>
    </source>
</evidence>
<protein>
    <submittedName>
        <fullName evidence="2">TPR repeat-containing protein</fullName>
    </submittedName>
</protein>
<evidence type="ECO:0000256" key="1">
    <source>
        <dbReference type="PROSITE-ProRule" id="PRU00339"/>
    </source>
</evidence>
<organism evidence="2 3">
    <name type="scientific">Saprospira grandis (strain Lewin)</name>
    <dbReference type="NCBI Taxonomy" id="984262"/>
    <lineage>
        <taxon>Bacteria</taxon>
        <taxon>Pseudomonadati</taxon>
        <taxon>Bacteroidota</taxon>
        <taxon>Saprospiria</taxon>
        <taxon>Saprospirales</taxon>
        <taxon>Saprospiraceae</taxon>
        <taxon>Saprospira</taxon>
    </lineage>
</organism>
<dbReference type="InterPro" id="IPR006597">
    <property type="entry name" value="Sel1-like"/>
</dbReference>
<dbReference type="HOGENOM" id="CLU_011828_0_0_10"/>
<sequence length="1049" mass="118831">MQPKLKKLVYGGLLSLASLQGIQAQQTAVYKDPQAAYHAAIEFYEQALYGKAEDELGQLLAPDQALYDDWDLPESYRPKAELYAALAALRLERPDAENKLLVLIKKYEPMSVAAQAKLEVGRYYYAQRDYKKAIKYLSSINFKDLNDLSNEELIEAKFQLAYCYFVSKDFRKAQPVFAQIKGTKSEYTFPANYYYGLCSFFLKDFDAALASFEIANKSSRYEKVVPTYITQIHFMKKDYDKTIAYGEPYTKSNTVRERMTIVQAVGQAYYEKKNYQKALPFMEEYASKTPKMTEDIFYQLAYTQYRAGKYEDAAGNFEQIARLDNKLGQNARYNLADCQLKLGRKEEARLSFKQAAEMKQDKELQIDAKMNYAKLSYELGLDNDAISAFMELLNTKYSNESQNLMSQLFLNTRDYEKALSILRTIDRSEPSLKEAFQKVAYFRGVQHYKASNFTKAVERFNESLGSAVHTETTALAHFWKAEALFQLDQFDKSIDEYNRFTTVAAAAPQLPANSSKGTAHYGLGYNYLRKNSYDNAVGEFVKAVKYIEPRLSKINDRHVSNFVYPDALGRAGDCYLYLGGTNNYTAAAGYYERIVANNFPNEDYAMYQLSLIYSLTNQAQKQLRTLADLVGQHPSSIYADDALYAMGSTQINQNEFDQAKGSFDQLIVKYPDSEYTAKALYKLGVLSYSRDMNREALDYFKTVVSNNVQTEEAKAALNFIRKIYIDQGDPDGFMAYASTLQGYNFSDMAADSLLYESAASSFDQENWPAAADNYSKYLDRFPKGLNSMSAHLNRGIAYYNLKEYPKALGDFAYVAEAKDPKAPPAMAEEANLLAGRICYHITEDYAKALTYFQGLEQFASSPENRSEARLFGMRSAYYGQNYQSLKGLATNFLKEPNASAANKAEAHFYLAKAQQAAGDNAKAMQSYKESLKLVDDDINASEAHYQIAKITYIQRDLDGALELAFQNNKLLGQHLNWLARNFILIADIYAEQGKLDAAKGTLESLLGNFDGEAEIVKEAQDKLAQVKQAISSNSRLRRNDGNGELEMID</sequence>
<dbReference type="PANTHER" id="PTHR12558:SF13">
    <property type="entry name" value="CELL DIVISION CYCLE PROTEIN 27 HOMOLOG"/>
    <property type="match status" value="1"/>
</dbReference>
<dbReference type="EMBL" id="CP002831">
    <property type="protein sequence ID" value="AFC24115.1"/>
    <property type="molecule type" value="Genomic_DNA"/>
</dbReference>
<dbReference type="Pfam" id="PF13174">
    <property type="entry name" value="TPR_6"/>
    <property type="match status" value="1"/>
</dbReference>
<dbReference type="Pfam" id="PF13432">
    <property type="entry name" value="TPR_16"/>
    <property type="match status" value="3"/>
</dbReference>
<dbReference type="STRING" id="984262.SGRA_1380"/>